<organism evidence="2 3">
    <name type="scientific">Sorghum bicolor</name>
    <name type="common">Sorghum</name>
    <name type="synonym">Sorghum vulgare</name>
    <dbReference type="NCBI Taxonomy" id="4558"/>
    <lineage>
        <taxon>Eukaryota</taxon>
        <taxon>Viridiplantae</taxon>
        <taxon>Streptophyta</taxon>
        <taxon>Embryophyta</taxon>
        <taxon>Tracheophyta</taxon>
        <taxon>Spermatophyta</taxon>
        <taxon>Magnoliopsida</taxon>
        <taxon>Liliopsida</taxon>
        <taxon>Poales</taxon>
        <taxon>Poaceae</taxon>
        <taxon>PACMAD clade</taxon>
        <taxon>Panicoideae</taxon>
        <taxon>Andropogonodae</taxon>
        <taxon>Andropogoneae</taxon>
        <taxon>Sorghinae</taxon>
        <taxon>Sorghum</taxon>
    </lineage>
</organism>
<dbReference type="OMA" id="SWIIEME"/>
<feature type="compositionally biased region" description="Basic and acidic residues" evidence="1">
    <location>
        <begin position="15"/>
        <end position="26"/>
    </location>
</feature>
<reference evidence="3" key="2">
    <citation type="journal article" date="2018" name="Plant J.">
        <title>The Sorghum bicolor reference genome: improved assembly, gene annotations, a transcriptome atlas, and signatures of genome organization.</title>
        <authorList>
            <person name="McCormick R.F."/>
            <person name="Truong S.K."/>
            <person name="Sreedasyam A."/>
            <person name="Jenkins J."/>
            <person name="Shu S."/>
            <person name="Sims D."/>
            <person name="Kennedy M."/>
            <person name="Amirebrahimi M."/>
            <person name="Weers B.D."/>
            <person name="McKinley B."/>
            <person name="Mattison A."/>
            <person name="Morishige D.T."/>
            <person name="Grimwood J."/>
            <person name="Schmutz J."/>
            <person name="Mullet J.E."/>
        </authorList>
    </citation>
    <scope>NUCLEOTIDE SEQUENCE [LARGE SCALE GENOMIC DNA]</scope>
    <source>
        <strain evidence="3">cv. BTx623</strain>
    </source>
</reference>
<dbReference type="InParanoid" id="A0A1B6PSE0"/>
<sequence length="592" mass="68553">MEGEEEVVAEGVTAVEERQDSVVEIKGEEEEEQQHHHLHHQHEVEEEEEQQQQPHVEQQHQQPENVEQQQQQPVVEIGEQQRQQLEQLHEEEEEEEQQQPHVEQQQQQPENVEQQQQQPVVEIGEQQRPVLNNVQQQQQLEQHQEEEQQQHVLEIYQEQQQQQLEQHQEEEQQQHVVEIYQEQQQQHHVQEIVEVEEEDEINMGEAIRVMEAGCTSWIIEMEETLNNSRWSVVTGRGRKKQPSIYCVPDRIKRGNTEAYRPKLVSMGPLHYGEADLMPMEHHKKEAVLQRIKRFGKPLVEYVASIQEVVDELLGEYDNLDEKWRTERRDEFVQMMVMDGCFLLESIERYFDYPPGNPVFSYHGCLTLYTAIQSDIVVMENQLPLLVLYTLLAVELDTAPMVAEVNTTVLSFLGFSYGANLDSLGLHPLDLLHKGLCGPKLNYVGLQWDNTMPSAAELCDAGVRFKSSKTQFINDISFKNGVLSLPVFKAHDDTNKHLVNLLAFEKLYPCTGHEVLSYMCFMDNLVNTGRDVELLRSKGVIKNLLSSDEELAQLITLLQNEALVDAQNGQKPRPFCGPRLKTPLAPVRVTNRC</sequence>
<dbReference type="EMBL" id="CM000764">
    <property type="protein sequence ID" value="KXG28588.1"/>
    <property type="molecule type" value="Genomic_DNA"/>
</dbReference>
<feature type="region of interest" description="Disordered" evidence="1">
    <location>
        <begin position="1"/>
        <end position="118"/>
    </location>
</feature>
<dbReference type="InterPro" id="IPR004158">
    <property type="entry name" value="DUF247_pln"/>
</dbReference>
<reference evidence="2 3" key="1">
    <citation type="journal article" date="2009" name="Nature">
        <title>The Sorghum bicolor genome and the diversification of grasses.</title>
        <authorList>
            <person name="Paterson A.H."/>
            <person name="Bowers J.E."/>
            <person name="Bruggmann R."/>
            <person name="Dubchak I."/>
            <person name="Grimwood J."/>
            <person name="Gundlach H."/>
            <person name="Haberer G."/>
            <person name="Hellsten U."/>
            <person name="Mitros T."/>
            <person name="Poliakov A."/>
            <person name="Schmutz J."/>
            <person name="Spannagl M."/>
            <person name="Tang H."/>
            <person name="Wang X."/>
            <person name="Wicker T."/>
            <person name="Bharti A.K."/>
            <person name="Chapman J."/>
            <person name="Feltus F.A."/>
            <person name="Gowik U."/>
            <person name="Grigoriev I.V."/>
            <person name="Lyons E."/>
            <person name="Maher C.A."/>
            <person name="Martis M."/>
            <person name="Narechania A."/>
            <person name="Otillar R.P."/>
            <person name="Penning B.W."/>
            <person name="Salamov A.A."/>
            <person name="Wang Y."/>
            <person name="Zhang L."/>
            <person name="Carpita N.C."/>
            <person name="Freeling M."/>
            <person name="Gingle A.R."/>
            <person name="Hash C.T."/>
            <person name="Keller B."/>
            <person name="Klein P."/>
            <person name="Kresovich S."/>
            <person name="McCann M.C."/>
            <person name="Ming R."/>
            <person name="Peterson D.G."/>
            <person name="Mehboob-ur-Rahman"/>
            <person name="Ware D."/>
            <person name="Westhoff P."/>
            <person name="Mayer K.F."/>
            <person name="Messing J."/>
            <person name="Rokhsar D.S."/>
        </authorList>
    </citation>
    <scope>NUCLEOTIDE SEQUENCE [LARGE SCALE GENOMIC DNA]</scope>
    <source>
        <strain evidence="3">cv. BTx623</strain>
    </source>
</reference>
<name>A0A1B6PSE0_SORBI</name>
<protein>
    <submittedName>
        <fullName evidence="2">Uncharacterized protein</fullName>
    </submittedName>
</protein>
<evidence type="ECO:0000313" key="2">
    <source>
        <dbReference type="EMBL" id="KXG28588.1"/>
    </source>
</evidence>
<dbReference type="Gramene" id="KXG28588">
    <property type="protein sequence ID" value="KXG28588"/>
    <property type="gene ID" value="SORBI_3005G141200"/>
</dbReference>
<gene>
    <name evidence="2" type="ORF">SORBI_3005G141200</name>
</gene>
<evidence type="ECO:0000313" key="3">
    <source>
        <dbReference type="Proteomes" id="UP000000768"/>
    </source>
</evidence>
<accession>A0A1B6PSE0</accession>
<feature type="compositionally biased region" description="Low complexity" evidence="1">
    <location>
        <begin position="51"/>
        <end position="86"/>
    </location>
</feature>
<dbReference type="STRING" id="4558.A0A1B6PSE0"/>
<feature type="compositionally biased region" description="Low complexity" evidence="1">
    <location>
        <begin position="99"/>
        <end position="118"/>
    </location>
</feature>
<dbReference type="AlphaFoldDB" id="A0A1B6PSE0"/>
<evidence type="ECO:0000256" key="1">
    <source>
        <dbReference type="SAM" id="MobiDB-lite"/>
    </source>
</evidence>
<proteinExistence type="predicted"/>
<dbReference type="PANTHER" id="PTHR31170">
    <property type="entry name" value="BNAC04G53230D PROTEIN"/>
    <property type="match status" value="1"/>
</dbReference>
<keyword evidence="3" id="KW-1185">Reference proteome</keyword>
<dbReference type="PANTHER" id="PTHR31170:SF18">
    <property type="entry name" value="(WILD MALAYSIAN BANANA) HYPOTHETICAL PROTEIN"/>
    <property type="match status" value="1"/>
</dbReference>
<dbReference type="Proteomes" id="UP000000768">
    <property type="component" value="Chromosome 5"/>
</dbReference>
<dbReference type="Pfam" id="PF03140">
    <property type="entry name" value="DUF247"/>
    <property type="match status" value="1"/>
</dbReference>